<evidence type="ECO:0000256" key="1">
    <source>
        <dbReference type="ARBA" id="ARBA00004141"/>
    </source>
</evidence>
<dbReference type="InterPro" id="IPR005829">
    <property type="entry name" value="Sugar_transporter_CS"/>
</dbReference>
<name>A0A427XYF1_9TREE</name>
<dbReference type="OrthoDB" id="6133115at2759"/>
<feature type="transmembrane region" description="Helical" evidence="6">
    <location>
        <begin position="174"/>
        <end position="192"/>
    </location>
</feature>
<protein>
    <recommendedName>
        <fullName evidence="7">Major facilitator superfamily (MFS) profile domain-containing protein</fullName>
    </recommendedName>
</protein>
<evidence type="ECO:0000256" key="5">
    <source>
        <dbReference type="ARBA" id="ARBA00023136"/>
    </source>
</evidence>
<dbReference type="SUPFAM" id="SSF103473">
    <property type="entry name" value="MFS general substrate transporter"/>
    <property type="match status" value="1"/>
</dbReference>
<keyword evidence="3 6" id="KW-0812">Transmembrane</keyword>
<accession>A0A427XYF1</accession>
<keyword evidence="5 6" id="KW-0472">Membrane</keyword>
<comment type="similarity">
    <text evidence="2">Belongs to the major facilitator superfamily. Sugar transporter (TC 2.A.1.1) family.</text>
</comment>
<dbReference type="InterPro" id="IPR005828">
    <property type="entry name" value="MFS_sugar_transport-like"/>
</dbReference>
<proteinExistence type="inferred from homology"/>
<evidence type="ECO:0000259" key="7">
    <source>
        <dbReference type="PROSITE" id="PS50850"/>
    </source>
</evidence>
<organism evidence="8 9">
    <name type="scientific">Saitozyma podzolica</name>
    <dbReference type="NCBI Taxonomy" id="1890683"/>
    <lineage>
        <taxon>Eukaryota</taxon>
        <taxon>Fungi</taxon>
        <taxon>Dikarya</taxon>
        <taxon>Basidiomycota</taxon>
        <taxon>Agaricomycotina</taxon>
        <taxon>Tremellomycetes</taxon>
        <taxon>Tremellales</taxon>
        <taxon>Trimorphomycetaceae</taxon>
        <taxon>Saitozyma</taxon>
    </lineage>
</organism>
<sequence>MSETVDTKVATSPDDSNVPDQRAEALKAVLGGRDTSFYKGHYRRLTAIMFLILLSSMTNGFDGSMMNGLQTLDTWKSYFDNPRGATLALFNAIQTIGAASALPFAGYCSDILGRRTGIFVGCVLMCIGVAVQTAAQNMPMFIAARFFVGFGGTFGMLAAPGLATELAFPTHRAVITALYWTTSYLGGIAAAWTTYGTFRIPSTWSWRIPSVMQALPSVIQLVFIFMIPESPRWLVSKGRDEDALRVIGKYHCNGDTTDPLLHFEFSEIKEAIQFEKDCGQASWKSFFQTKGNRHRLAVVIAMGVFCQWSGSAVISYYLTLVLDGIGITSTKEQTLINGIIQIFQYVCGIAASLVVDRVGRPKMFLSSTSGMCVSFIAWTVCSAVYSKSATNLDATGTPIGANTSAGNAVLGFIFVYLFFYGIAFTPLVIAYPLEILPYGLRMKGMTIFQIALTGSALFNAYVNPIALDAIGWKFYICFCVWLAVEFTFCYFFILETKGNNGPLPLEEIVKLFDGTDAAEDFRNQVQTRIAVDTLVRQDDELASEKANAEHVEAV</sequence>
<dbReference type="PANTHER" id="PTHR48022:SF64">
    <property type="entry name" value="MAJOR FACILITATOR SUPERFAMILY (MFS) PROFILE DOMAIN-CONTAINING PROTEIN"/>
    <property type="match status" value="1"/>
</dbReference>
<dbReference type="EMBL" id="RSCD01000022">
    <property type="protein sequence ID" value="RSH83924.1"/>
    <property type="molecule type" value="Genomic_DNA"/>
</dbReference>
<feature type="transmembrane region" description="Helical" evidence="6">
    <location>
        <begin position="296"/>
        <end position="318"/>
    </location>
</feature>
<keyword evidence="4 6" id="KW-1133">Transmembrane helix</keyword>
<dbReference type="Proteomes" id="UP000279259">
    <property type="component" value="Unassembled WGS sequence"/>
</dbReference>
<evidence type="ECO:0000256" key="2">
    <source>
        <dbReference type="ARBA" id="ARBA00010992"/>
    </source>
</evidence>
<dbReference type="PROSITE" id="PS00216">
    <property type="entry name" value="SUGAR_TRANSPORT_1"/>
    <property type="match status" value="1"/>
</dbReference>
<dbReference type="Gene3D" id="1.20.1250.20">
    <property type="entry name" value="MFS general substrate transporter like domains"/>
    <property type="match status" value="1"/>
</dbReference>
<dbReference type="Pfam" id="PF00083">
    <property type="entry name" value="Sugar_tr"/>
    <property type="match status" value="1"/>
</dbReference>
<dbReference type="GO" id="GO:0016020">
    <property type="term" value="C:membrane"/>
    <property type="evidence" value="ECO:0007669"/>
    <property type="project" value="UniProtKB-SubCell"/>
</dbReference>
<dbReference type="GO" id="GO:0005351">
    <property type="term" value="F:carbohydrate:proton symporter activity"/>
    <property type="evidence" value="ECO:0007669"/>
    <property type="project" value="TreeGrafter"/>
</dbReference>
<feature type="transmembrane region" description="Helical" evidence="6">
    <location>
        <begin position="445"/>
        <end position="466"/>
    </location>
</feature>
<comment type="caution">
    <text evidence="8">The sequence shown here is derived from an EMBL/GenBank/DDBJ whole genome shotgun (WGS) entry which is preliminary data.</text>
</comment>
<dbReference type="PANTHER" id="PTHR48022">
    <property type="entry name" value="PLASTIDIC GLUCOSE TRANSPORTER 4"/>
    <property type="match status" value="1"/>
</dbReference>
<feature type="domain" description="Major facilitator superfamily (MFS) profile" evidence="7">
    <location>
        <begin position="48"/>
        <end position="497"/>
    </location>
</feature>
<dbReference type="AlphaFoldDB" id="A0A427XYF1"/>
<dbReference type="InterPro" id="IPR036259">
    <property type="entry name" value="MFS_trans_sf"/>
</dbReference>
<evidence type="ECO:0000313" key="9">
    <source>
        <dbReference type="Proteomes" id="UP000279259"/>
    </source>
</evidence>
<gene>
    <name evidence="8" type="ORF">EHS25_005168</name>
</gene>
<feature type="transmembrane region" description="Helical" evidence="6">
    <location>
        <begin position="45"/>
        <end position="65"/>
    </location>
</feature>
<dbReference type="FunFam" id="1.20.1250.20:FF:000117">
    <property type="entry name" value="MFS hexose transporter"/>
    <property type="match status" value="1"/>
</dbReference>
<evidence type="ECO:0000256" key="6">
    <source>
        <dbReference type="SAM" id="Phobius"/>
    </source>
</evidence>
<reference evidence="8 9" key="1">
    <citation type="submission" date="2018-11" db="EMBL/GenBank/DDBJ databases">
        <title>Genome sequence of Saitozyma podzolica DSM 27192.</title>
        <authorList>
            <person name="Aliyu H."/>
            <person name="Gorte O."/>
            <person name="Ochsenreither K."/>
        </authorList>
    </citation>
    <scope>NUCLEOTIDE SEQUENCE [LARGE SCALE GENOMIC DNA]</scope>
    <source>
        <strain evidence="8 9">DSM 27192</strain>
    </source>
</reference>
<feature type="transmembrane region" description="Helical" evidence="6">
    <location>
        <begin position="405"/>
        <end position="433"/>
    </location>
</feature>
<feature type="transmembrane region" description="Helical" evidence="6">
    <location>
        <begin position="472"/>
        <end position="493"/>
    </location>
</feature>
<feature type="transmembrane region" description="Helical" evidence="6">
    <location>
        <begin position="338"/>
        <end position="356"/>
    </location>
</feature>
<feature type="transmembrane region" description="Helical" evidence="6">
    <location>
        <begin position="117"/>
        <end position="135"/>
    </location>
</feature>
<evidence type="ECO:0000256" key="3">
    <source>
        <dbReference type="ARBA" id="ARBA00022692"/>
    </source>
</evidence>
<evidence type="ECO:0000313" key="8">
    <source>
        <dbReference type="EMBL" id="RSH83924.1"/>
    </source>
</evidence>
<feature type="transmembrane region" description="Helical" evidence="6">
    <location>
        <begin position="141"/>
        <end position="162"/>
    </location>
</feature>
<evidence type="ECO:0000256" key="4">
    <source>
        <dbReference type="ARBA" id="ARBA00022989"/>
    </source>
</evidence>
<dbReference type="InterPro" id="IPR050360">
    <property type="entry name" value="MFS_Sugar_Transporters"/>
</dbReference>
<feature type="transmembrane region" description="Helical" evidence="6">
    <location>
        <begin position="204"/>
        <end position="227"/>
    </location>
</feature>
<dbReference type="InterPro" id="IPR020846">
    <property type="entry name" value="MFS_dom"/>
</dbReference>
<comment type="subcellular location">
    <subcellularLocation>
        <location evidence="1">Membrane</location>
        <topology evidence="1">Multi-pass membrane protein</topology>
    </subcellularLocation>
</comment>
<keyword evidence="9" id="KW-1185">Reference proteome</keyword>
<feature type="transmembrane region" description="Helical" evidence="6">
    <location>
        <begin position="85"/>
        <end position="105"/>
    </location>
</feature>
<dbReference type="PROSITE" id="PS50850">
    <property type="entry name" value="MFS"/>
    <property type="match status" value="1"/>
</dbReference>